<evidence type="ECO:0000313" key="7">
    <source>
        <dbReference type="Proteomes" id="UP000199642"/>
    </source>
</evidence>
<sequence>MGYWVHFLEDDNKKIFIPLKIAVIGGGAAGFFAAIHAARQGNQVTIYEKTSKLLSKVRISGGGRCNVTHRPMEISKLVKNYPRGEKFLKRVFRHFDQKDTFTWFESRGVKLKVEEDGRVFPVSDDSSSIVDALLKEARERNVRIETGMALNAIQTNSNGLELQFEHEKIKVDAVILATGGNPKISGYHFLDGLNHQIKSPIPSLFTFNTPAEPIRKLMGLSVPQAHVRLESTKLSYSGPLLITHWGISGPAVLKLSAFGADWLHECKYEARAVINWNGNFKEIEYEEQLRNYQKAHPNRLIKNYPLFGIPGRLWEHFLERAEIGELDSFGNFSKKQLNKLVQNLFCYILTIKGKTTFKEEFVTAGGVDLSGIHPETMESIYHPNIYFSGEVLNIDGITGGFNFQAAWSTGYLAGVSSIRHSI</sequence>
<dbReference type="Gene3D" id="2.40.30.10">
    <property type="entry name" value="Translation factors"/>
    <property type="match status" value="1"/>
</dbReference>
<proteinExistence type="predicted"/>
<dbReference type="InterPro" id="IPR057661">
    <property type="entry name" value="RsdA/BaiN/AoA(So)_Rossmann"/>
</dbReference>
<dbReference type="NCBIfam" id="TIGR00275">
    <property type="entry name" value="aminoacetone oxidase family FAD-binding enzyme"/>
    <property type="match status" value="1"/>
</dbReference>
<accession>A0A1I2RI72</accession>
<name>A0A1I2RI72_9BACT</name>
<dbReference type="SUPFAM" id="SSF160996">
    <property type="entry name" value="HI0933 insert domain-like"/>
    <property type="match status" value="1"/>
</dbReference>
<keyword evidence="2" id="KW-0285">Flavoprotein</keyword>
<keyword evidence="3" id="KW-0274">FAD</keyword>
<reference evidence="7" key="1">
    <citation type="submission" date="2016-10" db="EMBL/GenBank/DDBJ databases">
        <authorList>
            <person name="Varghese N."/>
            <person name="Submissions S."/>
        </authorList>
    </citation>
    <scope>NUCLEOTIDE SEQUENCE [LARGE SCALE GENOMIC DNA]</scope>
    <source>
        <strain evidence="7">DSM 19315</strain>
    </source>
</reference>
<dbReference type="PANTHER" id="PTHR42887">
    <property type="entry name" value="OS12G0638800 PROTEIN"/>
    <property type="match status" value="1"/>
</dbReference>
<feature type="domain" description="RsdA/BaiN/AoA(So)-like insert" evidence="5">
    <location>
        <begin position="202"/>
        <end position="362"/>
    </location>
</feature>
<protein>
    <recommendedName>
        <fullName evidence="8">Flavoprotein, HI0933 family</fullName>
    </recommendedName>
</protein>
<dbReference type="SUPFAM" id="SSF51905">
    <property type="entry name" value="FAD/NAD(P)-binding domain"/>
    <property type="match status" value="1"/>
</dbReference>
<dbReference type="Proteomes" id="UP000199642">
    <property type="component" value="Unassembled WGS sequence"/>
</dbReference>
<evidence type="ECO:0000256" key="2">
    <source>
        <dbReference type="ARBA" id="ARBA00022630"/>
    </source>
</evidence>
<dbReference type="PRINTS" id="PR00368">
    <property type="entry name" value="FADPNR"/>
</dbReference>
<dbReference type="Pfam" id="PF22780">
    <property type="entry name" value="HI0933_like_1st"/>
    <property type="match status" value="1"/>
</dbReference>
<dbReference type="InterPro" id="IPR055178">
    <property type="entry name" value="RsdA/BaiN/AoA(So)-like_dom"/>
</dbReference>
<dbReference type="PRINTS" id="PR00411">
    <property type="entry name" value="PNDRDTASEI"/>
</dbReference>
<keyword evidence="7" id="KW-1185">Reference proteome</keyword>
<dbReference type="InterPro" id="IPR036188">
    <property type="entry name" value="FAD/NAD-bd_sf"/>
</dbReference>
<dbReference type="Gene3D" id="1.10.8.260">
    <property type="entry name" value="HI0933 insert domain-like"/>
    <property type="match status" value="1"/>
</dbReference>
<dbReference type="PANTHER" id="PTHR42887:SF2">
    <property type="entry name" value="OS12G0638800 PROTEIN"/>
    <property type="match status" value="1"/>
</dbReference>
<evidence type="ECO:0000259" key="4">
    <source>
        <dbReference type="Pfam" id="PF03486"/>
    </source>
</evidence>
<dbReference type="Gene3D" id="3.50.50.60">
    <property type="entry name" value="FAD/NAD(P)-binding domain"/>
    <property type="match status" value="1"/>
</dbReference>
<organism evidence="6 7">
    <name type="scientific">Algoriphagus hitonicola</name>
    <dbReference type="NCBI Taxonomy" id="435880"/>
    <lineage>
        <taxon>Bacteria</taxon>
        <taxon>Pseudomonadati</taxon>
        <taxon>Bacteroidota</taxon>
        <taxon>Cytophagia</taxon>
        <taxon>Cytophagales</taxon>
        <taxon>Cyclobacteriaceae</taxon>
        <taxon>Algoriphagus</taxon>
    </lineage>
</organism>
<evidence type="ECO:0000256" key="1">
    <source>
        <dbReference type="ARBA" id="ARBA00001974"/>
    </source>
</evidence>
<dbReference type="STRING" id="435880.SAMN04487988_103244"/>
<evidence type="ECO:0000313" key="6">
    <source>
        <dbReference type="EMBL" id="SFG39803.1"/>
    </source>
</evidence>
<dbReference type="AlphaFoldDB" id="A0A1I2RI72"/>
<evidence type="ECO:0000256" key="3">
    <source>
        <dbReference type="ARBA" id="ARBA00022827"/>
    </source>
</evidence>
<dbReference type="EMBL" id="FOPC01000003">
    <property type="protein sequence ID" value="SFG39803.1"/>
    <property type="molecule type" value="Genomic_DNA"/>
</dbReference>
<evidence type="ECO:0008006" key="8">
    <source>
        <dbReference type="Google" id="ProtNLM"/>
    </source>
</evidence>
<dbReference type="Pfam" id="PF03486">
    <property type="entry name" value="HI0933_like"/>
    <property type="match status" value="1"/>
</dbReference>
<comment type="cofactor">
    <cofactor evidence="1">
        <name>FAD</name>
        <dbReference type="ChEBI" id="CHEBI:57692"/>
    </cofactor>
</comment>
<gene>
    <name evidence="6" type="ORF">SAMN04487988_103244</name>
</gene>
<feature type="domain" description="RsdA/BaiN/AoA(So)-like Rossmann fold-like" evidence="4">
    <location>
        <begin position="20"/>
        <end position="414"/>
    </location>
</feature>
<evidence type="ECO:0000259" key="5">
    <source>
        <dbReference type="Pfam" id="PF22780"/>
    </source>
</evidence>
<dbReference type="InterPro" id="IPR004792">
    <property type="entry name" value="BaiN-like"/>
</dbReference>
<dbReference type="InterPro" id="IPR023166">
    <property type="entry name" value="BaiN-like_dom_sf"/>
</dbReference>